<dbReference type="GO" id="GO:0006338">
    <property type="term" value="P:chromatin remodeling"/>
    <property type="evidence" value="ECO:0007669"/>
    <property type="project" value="InterPro"/>
</dbReference>
<dbReference type="PANTHER" id="PTHR28061">
    <property type="entry name" value="INO EIGHTY SUBUNIT 4"/>
    <property type="match status" value="1"/>
</dbReference>
<feature type="compositionally biased region" description="Polar residues" evidence="1">
    <location>
        <begin position="231"/>
        <end position="243"/>
    </location>
</feature>
<dbReference type="GeneID" id="81422731"/>
<organism evidence="2 3">
    <name type="scientific">Penicillium canariense</name>
    <dbReference type="NCBI Taxonomy" id="189055"/>
    <lineage>
        <taxon>Eukaryota</taxon>
        <taxon>Fungi</taxon>
        <taxon>Dikarya</taxon>
        <taxon>Ascomycota</taxon>
        <taxon>Pezizomycotina</taxon>
        <taxon>Eurotiomycetes</taxon>
        <taxon>Eurotiomycetidae</taxon>
        <taxon>Eurotiales</taxon>
        <taxon>Aspergillaceae</taxon>
        <taxon>Penicillium</taxon>
    </lineage>
</organism>
<dbReference type="AlphaFoldDB" id="A0A9W9IDC5"/>
<keyword evidence="3" id="KW-1185">Reference proteome</keyword>
<dbReference type="RefSeq" id="XP_056547161.1">
    <property type="nucleotide sequence ID" value="XM_056683555.1"/>
</dbReference>
<feature type="compositionally biased region" description="Basic residues" evidence="1">
    <location>
        <begin position="123"/>
        <end position="133"/>
    </location>
</feature>
<dbReference type="Proteomes" id="UP001149163">
    <property type="component" value="Unassembled WGS sequence"/>
</dbReference>
<protein>
    <recommendedName>
        <fullName evidence="4">INO80 complex, subunit Ies4</fullName>
    </recommendedName>
</protein>
<gene>
    <name evidence="2" type="ORF">N7482_001430</name>
</gene>
<name>A0A9W9IDC5_9EURO</name>
<sequence>MPGSTPNGRSNRAGASKNPVATLVVTLKLAPEALQQFMEDSSDLQASNPSSNLDKAAERSSPASSTEVPAARPSSADADSNADANSTPATGATPGDTPRRKGIPGPKPGNKRGNGQTEPVARVRGRPGPKKKPRLEEIGELGKVPVAHRLGPKANTGAINAGLRALDRTGAPCRKWERQPLKLRSFTGVMWQLPAWGSYKIARSDTDESKGAAGLESGDSDTKMLAAPGTDTVNGSSAVPSEKSTGDGDGDVTPAPSNLVEPSSPAIASAA</sequence>
<evidence type="ECO:0008006" key="4">
    <source>
        <dbReference type="Google" id="ProtNLM"/>
    </source>
</evidence>
<feature type="compositionally biased region" description="Low complexity" evidence="1">
    <location>
        <begin position="69"/>
        <end position="96"/>
    </location>
</feature>
<proteinExistence type="predicted"/>
<dbReference type="GO" id="GO:0031011">
    <property type="term" value="C:Ino80 complex"/>
    <property type="evidence" value="ECO:0007669"/>
    <property type="project" value="InterPro"/>
</dbReference>
<dbReference type="OrthoDB" id="4093188at2759"/>
<feature type="region of interest" description="Disordered" evidence="1">
    <location>
        <begin position="203"/>
        <end position="271"/>
    </location>
</feature>
<dbReference type="PANTHER" id="PTHR28061:SF1">
    <property type="entry name" value="INO80 COMPLEX SUBUNIT 4"/>
    <property type="match status" value="1"/>
</dbReference>
<dbReference type="InterPro" id="IPR013175">
    <property type="entry name" value="INO80_su_Ies4"/>
</dbReference>
<feature type="compositionally biased region" description="Polar residues" evidence="1">
    <location>
        <begin position="43"/>
        <end position="53"/>
    </location>
</feature>
<evidence type="ECO:0000256" key="1">
    <source>
        <dbReference type="SAM" id="MobiDB-lite"/>
    </source>
</evidence>
<accession>A0A9W9IDC5</accession>
<evidence type="ECO:0000313" key="2">
    <source>
        <dbReference type="EMBL" id="KAJ5175553.1"/>
    </source>
</evidence>
<dbReference type="Pfam" id="PF08193">
    <property type="entry name" value="INO80_Ies4"/>
    <property type="match status" value="1"/>
</dbReference>
<evidence type="ECO:0000313" key="3">
    <source>
        <dbReference type="Proteomes" id="UP001149163"/>
    </source>
</evidence>
<reference evidence="2" key="2">
    <citation type="journal article" date="2023" name="IMA Fungus">
        <title>Comparative genomic study of the Penicillium genus elucidates a diverse pangenome and 15 lateral gene transfer events.</title>
        <authorList>
            <person name="Petersen C."/>
            <person name="Sorensen T."/>
            <person name="Nielsen M.R."/>
            <person name="Sondergaard T.E."/>
            <person name="Sorensen J.L."/>
            <person name="Fitzpatrick D.A."/>
            <person name="Frisvad J.C."/>
            <person name="Nielsen K.L."/>
        </authorList>
    </citation>
    <scope>NUCLEOTIDE SEQUENCE</scope>
    <source>
        <strain evidence="2">IBT 26290</strain>
    </source>
</reference>
<feature type="region of interest" description="Disordered" evidence="1">
    <location>
        <begin position="38"/>
        <end position="140"/>
    </location>
</feature>
<dbReference type="EMBL" id="JAPQKN010000001">
    <property type="protein sequence ID" value="KAJ5175553.1"/>
    <property type="molecule type" value="Genomic_DNA"/>
</dbReference>
<reference evidence="2" key="1">
    <citation type="submission" date="2022-11" db="EMBL/GenBank/DDBJ databases">
        <authorList>
            <person name="Petersen C."/>
        </authorList>
    </citation>
    <scope>NUCLEOTIDE SEQUENCE</scope>
    <source>
        <strain evidence="2">IBT 26290</strain>
    </source>
</reference>
<comment type="caution">
    <text evidence="2">The sequence shown here is derived from an EMBL/GenBank/DDBJ whole genome shotgun (WGS) entry which is preliminary data.</text>
</comment>